<gene>
    <name evidence="1" type="ORF">E9229_003340</name>
</gene>
<organism evidence="1 2">
    <name type="scientific">Paeniglutamicibacter cryotolerans</name>
    <dbReference type="NCBI Taxonomy" id="670079"/>
    <lineage>
        <taxon>Bacteria</taxon>
        <taxon>Bacillati</taxon>
        <taxon>Actinomycetota</taxon>
        <taxon>Actinomycetes</taxon>
        <taxon>Micrococcales</taxon>
        <taxon>Micrococcaceae</taxon>
        <taxon>Paeniglutamicibacter</taxon>
    </lineage>
</organism>
<reference evidence="1 2" key="1">
    <citation type="submission" date="2020-08" db="EMBL/GenBank/DDBJ databases">
        <title>Sequencing the genomes of 1000 actinobacteria strains.</title>
        <authorList>
            <person name="Klenk H.-P."/>
        </authorList>
    </citation>
    <scope>NUCLEOTIDE SEQUENCE [LARGE SCALE GENOMIC DNA]</scope>
    <source>
        <strain evidence="1 2">DSM 22826</strain>
    </source>
</reference>
<dbReference type="EMBL" id="JACHVS010000002">
    <property type="protein sequence ID" value="MBB2997093.1"/>
    <property type="molecule type" value="Genomic_DNA"/>
</dbReference>
<protein>
    <submittedName>
        <fullName evidence="1">Uncharacterized protein</fullName>
    </submittedName>
</protein>
<keyword evidence="2" id="KW-1185">Reference proteome</keyword>
<dbReference type="Proteomes" id="UP000523000">
    <property type="component" value="Unassembled WGS sequence"/>
</dbReference>
<comment type="caution">
    <text evidence="1">The sequence shown here is derived from an EMBL/GenBank/DDBJ whole genome shotgun (WGS) entry which is preliminary data.</text>
</comment>
<name>A0A839QNB6_9MICC</name>
<evidence type="ECO:0000313" key="1">
    <source>
        <dbReference type="EMBL" id="MBB2997093.1"/>
    </source>
</evidence>
<accession>A0A839QNB6</accession>
<dbReference type="AlphaFoldDB" id="A0A839QNB6"/>
<evidence type="ECO:0000313" key="2">
    <source>
        <dbReference type="Proteomes" id="UP000523000"/>
    </source>
</evidence>
<proteinExistence type="predicted"/>
<sequence length="82" mass="8870">MMNSLPLSESIPMMGNGKTLVTCIRASNTHFWALFFTAWFTVQPVAMSVTVRVKQNSPLLFPPSCPTRSISTNPGTASSHAA</sequence>